<reference evidence="16 17" key="1">
    <citation type="submission" date="2020-08" db="EMBL/GenBank/DDBJ databases">
        <title>Genomic Encyclopedia of Type Strains, Phase IV (KMG-IV): sequencing the most valuable type-strain genomes for metagenomic binning, comparative biology and taxonomic classification.</title>
        <authorList>
            <person name="Goeker M."/>
        </authorList>
    </citation>
    <scope>NUCLEOTIDE SEQUENCE [LARGE SCALE GENOMIC DNA]</scope>
    <source>
        <strain evidence="16 17">DSM 22368</strain>
    </source>
</reference>
<dbReference type="RefSeq" id="WP_166846445.1">
    <property type="nucleotide sequence ID" value="NZ_JAAONY010000002.1"/>
</dbReference>
<keyword evidence="13" id="KW-0732">Signal</keyword>
<dbReference type="GO" id="GO:0009279">
    <property type="term" value="C:cell outer membrane"/>
    <property type="evidence" value="ECO:0007669"/>
    <property type="project" value="UniProtKB-SubCell"/>
</dbReference>
<keyword evidence="2 11" id="KW-0813">Transport</keyword>
<keyword evidence="5 11" id="KW-0812">Transmembrane</keyword>
<evidence type="ECO:0000313" key="16">
    <source>
        <dbReference type="EMBL" id="MBB6522219.1"/>
    </source>
</evidence>
<dbReference type="Pfam" id="PF07715">
    <property type="entry name" value="Plug"/>
    <property type="match status" value="1"/>
</dbReference>
<dbReference type="InterPro" id="IPR039426">
    <property type="entry name" value="TonB-dep_rcpt-like"/>
</dbReference>
<dbReference type="PROSITE" id="PS52016">
    <property type="entry name" value="TONB_DEPENDENT_REC_3"/>
    <property type="match status" value="1"/>
</dbReference>
<evidence type="ECO:0000256" key="5">
    <source>
        <dbReference type="ARBA" id="ARBA00022692"/>
    </source>
</evidence>
<dbReference type="SUPFAM" id="SSF56935">
    <property type="entry name" value="Porins"/>
    <property type="match status" value="1"/>
</dbReference>
<comment type="caution">
    <text evidence="16">The sequence shown here is derived from an EMBL/GenBank/DDBJ whole genome shotgun (WGS) entry which is preliminary data.</text>
</comment>
<evidence type="ECO:0000256" key="11">
    <source>
        <dbReference type="PROSITE-ProRule" id="PRU01360"/>
    </source>
</evidence>
<dbReference type="EMBL" id="JACHHT010000002">
    <property type="protein sequence ID" value="MBB6522219.1"/>
    <property type="molecule type" value="Genomic_DNA"/>
</dbReference>
<protein>
    <submittedName>
        <fullName evidence="16">Outer membrane receptor protein involved in Fe transport</fullName>
    </submittedName>
</protein>
<evidence type="ECO:0000256" key="3">
    <source>
        <dbReference type="ARBA" id="ARBA00022452"/>
    </source>
</evidence>
<keyword evidence="8 12" id="KW-0798">TonB box</keyword>
<feature type="signal peptide" evidence="13">
    <location>
        <begin position="1"/>
        <end position="21"/>
    </location>
</feature>
<evidence type="ECO:0000259" key="15">
    <source>
        <dbReference type="Pfam" id="PF07715"/>
    </source>
</evidence>
<evidence type="ECO:0000256" key="8">
    <source>
        <dbReference type="ARBA" id="ARBA00023077"/>
    </source>
</evidence>
<dbReference type="Pfam" id="PF00593">
    <property type="entry name" value="TonB_dep_Rec_b-barrel"/>
    <property type="match status" value="1"/>
</dbReference>
<evidence type="ECO:0000256" key="9">
    <source>
        <dbReference type="ARBA" id="ARBA00023136"/>
    </source>
</evidence>
<dbReference type="InterPro" id="IPR000531">
    <property type="entry name" value="Beta-barrel_TonB"/>
</dbReference>
<comment type="similarity">
    <text evidence="11 12">Belongs to the TonB-dependent receptor family.</text>
</comment>
<keyword evidence="17" id="KW-1185">Reference proteome</keyword>
<dbReference type="GO" id="GO:0006826">
    <property type="term" value="P:iron ion transport"/>
    <property type="evidence" value="ECO:0007669"/>
    <property type="project" value="UniProtKB-KW"/>
</dbReference>
<name>A0A7X0JU00_9GAMM</name>
<keyword evidence="7" id="KW-0406">Ion transport</keyword>
<proteinExistence type="inferred from homology"/>
<organism evidence="16 17">
    <name type="scientific">Pseudoteredinibacter isoporae</name>
    <dbReference type="NCBI Taxonomy" id="570281"/>
    <lineage>
        <taxon>Bacteria</taxon>
        <taxon>Pseudomonadati</taxon>
        <taxon>Pseudomonadota</taxon>
        <taxon>Gammaproteobacteria</taxon>
        <taxon>Cellvibrionales</taxon>
        <taxon>Cellvibrionaceae</taxon>
        <taxon>Pseudoteredinibacter</taxon>
    </lineage>
</organism>
<accession>A0A7X0JU00</accession>
<dbReference type="PANTHER" id="PTHR32552">
    <property type="entry name" value="FERRICHROME IRON RECEPTOR-RELATED"/>
    <property type="match status" value="1"/>
</dbReference>
<dbReference type="Gene3D" id="2.40.170.20">
    <property type="entry name" value="TonB-dependent receptor, beta-barrel domain"/>
    <property type="match status" value="1"/>
</dbReference>
<dbReference type="InterPro" id="IPR036942">
    <property type="entry name" value="Beta-barrel_TonB_sf"/>
</dbReference>
<evidence type="ECO:0000256" key="6">
    <source>
        <dbReference type="ARBA" id="ARBA00023004"/>
    </source>
</evidence>
<dbReference type="AlphaFoldDB" id="A0A7X0JU00"/>
<dbReference type="InParanoid" id="A0A7X0JU00"/>
<dbReference type="InterPro" id="IPR012910">
    <property type="entry name" value="Plug_dom"/>
</dbReference>
<evidence type="ECO:0000256" key="2">
    <source>
        <dbReference type="ARBA" id="ARBA00022448"/>
    </source>
</evidence>
<feature type="domain" description="TonB-dependent receptor plug" evidence="15">
    <location>
        <begin position="40"/>
        <end position="146"/>
    </location>
</feature>
<evidence type="ECO:0000256" key="1">
    <source>
        <dbReference type="ARBA" id="ARBA00004571"/>
    </source>
</evidence>
<keyword evidence="9 11" id="KW-0472">Membrane</keyword>
<evidence type="ECO:0000256" key="13">
    <source>
        <dbReference type="SAM" id="SignalP"/>
    </source>
</evidence>
<gene>
    <name evidence="16" type="ORF">HNR48_002504</name>
</gene>
<evidence type="ECO:0000256" key="12">
    <source>
        <dbReference type="RuleBase" id="RU003357"/>
    </source>
</evidence>
<evidence type="ECO:0000313" key="17">
    <source>
        <dbReference type="Proteomes" id="UP000528457"/>
    </source>
</evidence>
<feature type="chain" id="PRO_5030920294" evidence="13">
    <location>
        <begin position="22"/>
        <end position="690"/>
    </location>
</feature>
<comment type="subcellular location">
    <subcellularLocation>
        <location evidence="1 11">Cell outer membrane</location>
        <topology evidence="1 11">Multi-pass membrane protein</topology>
    </subcellularLocation>
</comment>
<evidence type="ECO:0000256" key="4">
    <source>
        <dbReference type="ARBA" id="ARBA00022496"/>
    </source>
</evidence>
<evidence type="ECO:0000256" key="10">
    <source>
        <dbReference type="ARBA" id="ARBA00023237"/>
    </source>
</evidence>
<keyword evidence="10 11" id="KW-0998">Cell outer membrane</keyword>
<evidence type="ECO:0000256" key="7">
    <source>
        <dbReference type="ARBA" id="ARBA00023065"/>
    </source>
</evidence>
<dbReference type="Proteomes" id="UP000528457">
    <property type="component" value="Unassembled WGS sequence"/>
</dbReference>
<keyword evidence="6" id="KW-0408">Iron</keyword>
<evidence type="ECO:0000259" key="14">
    <source>
        <dbReference type="Pfam" id="PF00593"/>
    </source>
</evidence>
<feature type="domain" description="TonB-dependent receptor-like beta-barrel" evidence="14">
    <location>
        <begin position="242"/>
        <end position="657"/>
    </location>
</feature>
<dbReference type="PANTHER" id="PTHR32552:SF81">
    <property type="entry name" value="TONB-DEPENDENT OUTER MEMBRANE RECEPTOR"/>
    <property type="match status" value="1"/>
</dbReference>
<keyword evidence="3 11" id="KW-1134">Transmembrane beta strand</keyword>
<keyword evidence="16" id="KW-0675">Receptor</keyword>
<sequence>MKPVSFAVTALSLAISQISHADTERMEEIIVTAQKREQRQIEVPISMTAISGEDIQQKGVQNLQDLSFNVPGMSLREDGPGSYLIFMRGLANTDSAGALVGVYIDEMPMTLTGYDQLDMRPLDLERVEVLKGPQGTLYGQGSIAGTVKYVTAAPNPNEFQAKAALSLADVDGGESHKTATAVVNVPVVEDVFAVRMAATVERDGGWQDQPEAGIEDGNYQDLEHIRLRALWTPNDRLDVNATFISHSNFSQLGLGYEQPDRTVDVSIDPSRELVPKDYNYRIANLTVSYDFEHFQVLSTTTHVDHQHQYPFTYIGTEQTIHGGNLAGISDIQVDVEQITQELRFSSNGEGPLNWTGGFSMQKLDRDLVSYRDLRYFDAIFVLAPFVSQDISENFAVFADASYQLTDRLELGVGLRYFEDDRETFDGERLLTDTFDSVDPRLYLSYALSDDMNVYMNVAKGFRSGGFNAAGLPSYEPESVINYEVGYKGILADNRVNLQLAAYYTDYKDMLRRGLLFIPEINTFQELTSNIGNAEVKGLEGAVAWNVNEHLSLDASFSWIDSEVTSVDAQDATNKAGDPTDYVPEWSYTLGMNYQFELADQWPSYLRLDYSYRDEVSYVDRTSFTDENLPQMSDKLNLLNARFGIDFDGYGVELFATNLTNQNKYIDPYIAWKNANRTKPRTIGIKFNIEF</sequence>
<dbReference type="CDD" id="cd01347">
    <property type="entry name" value="ligand_gated_channel"/>
    <property type="match status" value="1"/>
</dbReference>
<keyword evidence="4" id="KW-0410">Iron transport</keyword>